<evidence type="ECO:0000313" key="4">
    <source>
        <dbReference type="Proteomes" id="UP001221142"/>
    </source>
</evidence>
<dbReference type="InterPro" id="IPR000210">
    <property type="entry name" value="BTB/POZ_dom"/>
</dbReference>
<evidence type="ECO:0000259" key="2">
    <source>
        <dbReference type="PROSITE" id="PS50097"/>
    </source>
</evidence>
<dbReference type="Proteomes" id="UP001221142">
    <property type="component" value="Unassembled WGS sequence"/>
</dbReference>
<dbReference type="InterPro" id="IPR011333">
    <property type="entry name" value="SKP1/BTB/POZ_sf"/>
</dbReference>
<reference evidence="3" key="1">
    <citation type="submission" date="2023-03" db="EMBL/GenBank/DDBJ databases">
        <title>Massive genome expansion in bonnet fungi (Mycena s.s.) driven by repeated elements and novel gene families across ecological guilds.</title>
        <authorList>
            <consortium name="Lawrence Berkeley National Laboratory"/>
            <person name="Harder C.B."/>
            <person name="Miyauchi S."/>
            <person name="Viragh M."/>
            <person name="Kuo A."/>
            <person name="Thoen E."/>
            <person name="Andreopoulos B."/>
            <person name="Lu D."/>
            <person name="Skrede I."/>
            <person name="Drula E."/>
            <person name="Henrissat B."/>
            <person name="Morin E."/>
            <person name="Kohler A."/>
            <person name="Barry K."/>
            <person name="LaButti K."/>
            <person name="Morin E."/>
            <person name="Salamov A."/>
            <person name="Lipzen A."/>
            <person name="Mereny Z."/>
            <person name="Hegedus B."/>
            <person name="Baldrian P."/>
            <person name="Stursova M."/>
            <person name="Weitz H."/>
            <person name="Taylor A."/>
            <person name="Grigoriev I.V."/>
            <person name="Nagy L.G."/>
            <person name="Martin F."/>
            <person name="Kauserud H."/>
        </authorList>
    </citation>
    <scope>NUCLEOTIDE SEQUENCE</scope>
    <source>
        <strain evidence="3">9284</strain>
    </source>
</reference>
<gene>
    <name evidence="3" type="ORF">FB45DRAFT_1026018</name>
</gene>
<protein>
    <recommendedName>
        <fullName evidence="2">BTB domain-containing protein</fullName>
    </recommendedName>
</protein>
<comment type="caution">
    <text evidence="3">The sequence shown here is derived from an EMBL/GenBank/DDBJ whole genome shotgun (WGS) entry which is preliminary data.</text>
</comment>
<sequence length="344" mass="37863">MAETTTPNAREPFSGAAVDPDERFEPPSDIILRSSDAIDFHCHKNILAHVSPFFADMFAAVSGNQDIQKDGKAVIPLVEPSSVLYGLLPRVYPAHNARLFSLTNPADLTDICPVHEAANKFQMVRAQALIEDMLLSSPLLDTEPHRFFAIGCIRNIVPLIRKAALCTLRDTVNPIIPFIPEFELITGNRALELSNFYQRCALRAQSVAGNTHSVPHNVLVSAADEATVITSHEASGQPFVWWREEGHAVHCGPIHQMVGGVWTQEVLPPQWYRNHVRQVSTALRFVPNGTTAHMSALDVAAPERAAIATCPACAQYALHDLANFAAQLKRLVEWTNGEIAEGMW</sequence>
<evidence type="ECO:0000256" key="1">
    <source>
        <dbReference type="SAM" id="MobiDB-lite"/>
    </source>
</evidence>
<dbReference type="SMART" id="SM00225">
    <property type="entry name" value="BTB"/>
    <property type="match status" value="1"/>
</dbReference>
<evidence type="ECO:0000313" key="3">
    <source>
        <dbReference type="EMBL" id="KAJ7635124.1"/>
    </source>
</evidence>
<keyword evidence="4" id="KW-1185">Reference proteome</keyword>
<dbReference type="EMBL" id="JARKIF010000007">
    <property type="protein sequence ID" value="KAJ7635124.1"/>
    <property type="molecule type" value="Genomic_DNA"/>
</dbReference>
<dbReference type="Gene3D" id="3.30.710.10">
    <property type="entry name" value="Potassium Channel Kv1.1, Chain A"/>
    <property type="match status" value="1"/>
</dbReference>
<dbReference type="Pfam" id="PF00651">
    <property type="entry name" value="BTB"/>
    <property type="match status" value="1"/>
</dbReference>
<dbReference type="SUPFAM" id="SSF54695">
    <property type="entry name" value="POZ domain"/>
    <property type="match status" value="1"/>
</dbReference>
<proteinExistence type="predicted"/>
<feature type="domain" description="BTB" evidence="2">
    <location>
        <begin position="28"/>
        <end position="92"/>
    </location>
</feature>
<organism evidence="3 4">
    <name type="scientific">Roridomyces roridus</name>
    <dbReference type="NCBI Taxonomy" id="1738132"/>
    <lineage>
        <taxon>Eukaryota</taxon>
        <taxon>Fungi</taxon>
        <taxon>Dikarya</taxon>
        <taxon>Basidiomycota</taxon>
        <taxon>Agaricomycotina</taxon>
        <taxon>Agaricomycetes</taxon>
        <taxon>Agaricomycetidae</taxon>
        <taxon>Agaricales</taxon>
        <taxon>Marasmiineae</taxon>
        <taxon>Mycenaceae</taxon>
        <taxon>Roridomyces</taxon>
    </lineage>
</organism>
<feature type="region of interest" description="Disordered" evidence="1">
    <location>
        <begin position="1"/>
        <end position="22"/>
    </location>
</feature>
<accession>A0AAD7C038</accession>
<dbReference type="PROSITE" id="PS50097">
    <property type="entry name" value="BTB"/>
    <property type="match status" value="1"/>
</dbReference>
<dbReference type="AlphaFoldDB" id="A0AAD7C038"/>
<name>A0AAD7C038_9AGAR</name>